<dbReference type="SUPFAM" id="SSF51735">
    <property type="entry name" value="NAD(P)-binding Rossmann-fold domains"/>
    <property type="match status" value="1"/>
</dbReference>
<dbReference type="SUPFAM" id="SSF55347">
    <property type="entry name" value="Glyceraldehyde-3-phosphate dehydrogenase-like, C-terminal domain"/>
    <property type="match status" value="1"/>
</dbReference>
<dbReference type="RefSeq" id="WP_037975356.1">
    <property type="nucleotide sequence ID" value="NZ_JAXDSK010000002.1"/>
</dbReference>
<organism evidence="4 5">
    <name type="scientific">Synergistes jonesii</name>
    <dbReference type="NCBI Taxonomy" id="2754"/>
    <lineage>
        <taxon>Bacteria</taxon>
        <taxon>Thermotogati</taxon>
        <taxon>Synergistota</taxon>
        <taxon>Synergistia</taxon>
        <taxon>Synergistales</taxon>
        <taxon>Synergistaceae</taxon>
        <taxon>Synergistes</taxon>
    </lineage>
</organism>
<dbReference type="OrthoDB" id="9769367at2"/>
<evidence type="ECO:0000259" key="2">
    <source>
        <dbReference type="Pfam" id="PF03435"/>
    </source>
</evidence>
<dbReference type="Pfam" id="PF16653">
    <property type="entry name" value="Sacchrp_dh_C"/>
    <property type="match status" value="1"/>
</dbReference>
<dbReference type="InterPro" id="IPR005097">
    <property type="entry name" value="Sacchrp_dh_NADP-bd"/>
</dbReference>
<keyword evidence="5" id="KW-1185">Reference proteome</keyword>
<dbReference type="InterPro" id="IPR051168">
    <property type="entry name" value="AASS"/>
</dbReference>
<dbReference type="PANTHER" id="PTHR11133:SF22">
    <property type="entry name" value="ALPHA-AMINOADIPIC SEMIALDEHYDE SYNTHASE, MITOCHONDRIAL"/>
    <property type="match status" value="1"/>
</dbReference>
<evidence type="ECO:0000259" key="3">
    <source>
        <dbReference type="Pfam" id="PF16653"/>
    </source>
</evidence>
<dbReference type="Gene3D" id="3.40.50.720">
    <property type="entry name" value="NAD(P)-binding Rossmann-like Domain"/>
    <property type="match status" value="1"/>
</dbReference>
<sequence length="380" mass="41719">MKKALVLGCGLVGKTVALDLAKDFEVSVMDPYEKALASLAERDDIKKIRKPADDAAALREAAKEVDVVCGLLPSHLEGASQKQILEMGKKYVSPSGYLHSEGMDAIAKRTGAVAVFDMGIAPGMSNYLVARGAAMVDELDFGCIYVGGIPEKLDPPFNYRTVFCLEDTMNEYCMPAKYVKDYKLAEAPALSGLEEIDFPGVGRLEAFFTDGLRSAALNVKGRFVAEKTMRWPGYVDAINIMKAAGCFDKEPVVVDGKEVIPFNVTTELFRPRWTLRPEKGDRDLTVMRVVAKGPKGGKYVTNCWDLVDRFDEKLMLHSMARTTGYACSTTARAVANGMISAPGFHAPEELAGDDAFYDYLMPELAKYDIVFKHSVLTEEK</sequence>
<gene>
    <name evidence="4" type="ORF">EH55_02605</name>
</gene>
<protein>
    <recommendedName>
        <fullName evidence="6">Saccharopine dehydrogenase</fullName>
    </recommendedName>
</protein>
<dbReference type="eggNOG" id="COG1748">
    <property type="taxonomic scope" value="Bacteria"/>
</dbReference>
<feature type="domain" description="Saccharopine dehydrogenase NADP binding" evidence="2">
    <location>
        <begin position="5"/>
        <end position="103"/>
    </location>
</feature>
<dbReference type="PANTHER" id="PTHR11133">
    <property type="entry name" value="SACCHAROPINE DEHYDROGENASE"/>
    <property type="match status" value="1"/>
</dbReference>
<dbReference type="GeneID" id="90983248"/>
<evidence type="ECO:0000313" key="4">
    <source>
        <dbReference type="EMBL" id="KEJ92667.1"/>
    </source>
</evidence>
<dbReference type="InterPro" id="IPR036291">
    <property type="entry name" value="NAD(P)-bd_dom_sf"/>
</dbReference>
<reference evidence="4 5" key="1">
    <citation type="submission" date="2014-04" db="EMBL/GenBank/DDBJ databases">
        <title>Draft Genome Sequence of Synergistes jonesii.</title>
        <authorList>
            <person name="Coil D.A."/>
            <person name="Eisen J.A."/>
            <person name="Holland-Moritz H.E."/>
        </authorList>
    </citation>
    <scope>NUCLEOTIDE SEQUENCE [LARGE SCALE GENOMIC DNA]</scope>
    <source>
        <strain evidence="4 5">78-1</strain>
    </source>
</reference>
<dbReference type="Pfam" id="PF03435">
    <property type="entry name" value="Sacchrp_dh_NADP"/>
    <property type="match status" value="1"/>
</dbReference>
<keyword evidence="1" id="KW-0560">Oxidoreductase</keyword>
<dbReference type="AlphaFoldDB" id="A0A073J4M7"/>
<evidence type="ECO:0008006" key="6">
    <source>
        <dbReference type="Google" id="ProtNLM"/>
    </source>
</evidence>
<proteinExistence type="predicted"/>
<dbReference type="GO" id="GO:0016491">
    <property type="term" value="F:oxidoreductase activity"/>
    <property type="evidence" value="ECO:0007669"/>
    <property type="project" value="UniProtKB-KW"/>
</dbReference>
<evidence type="ECO:0000256" key="1">
    <source>
        <dbReference type="ARBA" id="ARBA00023002"/>
    </source>
</evidence>
<dbReference type="InterPro" id="IPR032095">
    <property type="entry name" value="Sacchrp_dh-like_C"/>
</dbReference>
<comment type="caution">
    <text evidence="4">The sequence shown here is derived from an EMBL/GenBank/DDBJ whole genome shotgun (WGS) entry which is preliminary data.</text>
</comment>
<accession>A0A073J4M7</accession>
<dbReference type="STRING" id="2754.EH55_02605"/>
<name>A0A073J4M7_9BACT</name>
<dbReference type="EMBL" id="JMKI01000021">
    <property type="protein sequence ID" value="KEJ92667.1"/>
    <property type="molecule type" value="Genomic_DNA"/>
</dbReference>
<dbReference type="Gene3D" id="3.30.360.10">
    <property type="entry name" value="Dihydrodipicolinate Reductase, domain 2"/>
    <property type="match status" value="1"/>
</dbReference>
<dbReference type="Proteomes" id="UP000027665">
    <property type="component" value="Unassembled WGS sequence"/>
</dbReference>
<feature type="domain" description="Saccharopine dehydrogenase-like C-terminal" evidence="3">
    <location>
        <begin position="119"/>
        <end position="367"/>
    </location>
</feature>
<evidence type="ECO:0000313" key="5">
    <source>
        <dbReference type="Proteomes" id="UP000027665"/>
    </source>
</evidence>